<dbReference type="AlphaFoldDB" id="A0A6C0JGC8"/>
<dbReference type="Pfam" id="PF09612">
    <property type="entry name" value="HtrL_YibB"/>
    <property type="match status" value="1"/>
</dbReference>
<reference evidence="1" key="1">
    <citation type="journal article" date="2020" name="Nature">
        <title>Giant virus diversity and host interactions through global metagenomics.</title>
        <authorList>
            <person name="Schulz F."/>
            <person name="Roux S."/>
            <person name="Paez-Espino D."/>
            <person name="Jungbluth S."/>
            <person name="Walsh D.A."/>
            <person name="Denef V.J."/>
            <person name="McMahon K.D."/>
            <person name="Konstantinidis K.T."/>
            <person name="Eloe-Fadrosh E.A."/>
            <person name="Kyrpides N.C."/>
            <person name="Woyke T."/>
        </authorList>
    </citation>
    <scope>NUCLEOTIDE SEQUENCE</scope>
    <source>
        <strain evidence="1">GVMAG-M-3300027708-20</strain>
    </source>
</reference>
<evidence type="ECO:0000313" key="1">
    <source>
        <dbReference type="EMBL" id="QHU03981.1"/>
    </source>
</evidence>
<accession>A0A6C0JGC8</accession>
<sequence length="559" mass="65967">MSSLTFVTAFLNIYEVPFENKDIEWRFNHFEKIAKTGVQICLYTDSQCYETLNELLEINNYTNVKLMPVINLEETFCFNAISSLEYSLPDSRNLKKDTKEYLILQNSKAEFLHKTVQSNPWNSTHFAWIDFSIGYILKNLDSTTEKLIILSNRQFNTKIFAFPGCWKNNVADDLSNILNNIHWRFCGTFFLGDAESISELYHLYEEHFQAFVKFNKKLIWEVNFWAWLEANEHWKINWYPGDHNDNIINIPTNYYAKCLKDKIETINYNYPEIEKFKPSSPSYLYHNGEHFLNTRYVNYSYSSTGSYVINHEKNTLITKNVASVLNDDFLPENYYEMDESSIPLVSHDTYSVGLEDIRLYSFQNNIKFVATNVNYIGNRTNRIIVGNYDINTSSYTNCRIINPPTVTGCEKNWIPLIKDNIEHFIYKWSPFEIGKLNLENNQLEIIESYKINSPDFHRIRGSTIFIQNVGENNLIGVVHFCEETMPRQYYHIMVLLDKESLKPIRYSDPFCFQHIGVEFCIGFTIKNDQYIFWVSKKDNDALMVKININEIPIFYDIKY</sequence>
<protein>
    <submittedName>
        <fullName evidence="1">Uncharacterized protein</fullName>
    </submittedName>
</protein>
<dbReference type="EMBL" id="MN740389">
    <property type="protein sequence ID" value="QHU03981.1"/>
    <property type="molecule type" value="Genomic_DNA"/>
</dbReference>
<organism evidence="1">
    <name type="scientific">viral metagenome</name>
    <dbReference type="NCBI Taxonomy" id="1070528"/>
    <lineage>
        <taxon>unclassified sequences</taxon>
        <taxon>metagenomes</taxon>
        <taxon>organismal metagenomes</taxon>
    </lineage>
</organism>
<name>A0A6C0JGC8_9ZZZZ</name>
<dbReference type="InterPro" id="IPR011735">
    <property type="entry name" value="WlaTC/HtrL_glycosyltransf"/>
</dbReference>
<proteinExistence type="predicted"/>